<accession>A0A5K0U6Y7</accession>
<comment type="caution">
    <text evidence="2">The sequence shown here is derived from an EMBL/GenBank/DDBJ whole genome shotgun (WGS) entry which is preliminary data.</text>
</comment>
<reference evidence="2 3" key="1">
    <citation type="submission" date="2018-10" db="EMBL/GenBank/DDBJ databases">
        <authorList>
            <consortium name="IHU Genomes"/>
        </authorList>
    </citation>
    <scope>NUCLEOTIDE SEQUENCE [LARGE SCALE GENOMIC DNA]</scope>
    <source>
        <strain evidence="2 3">A1</strain>
    </source>
</reference>
<evidence type="ECO:0000313" key="2">
    <source>
        <dbReference type="EMBL" id="VBB17709.1"/>
    </source>
</evidence>
<keyword evidence="3" id="KW-1185">Reference proteome</keyword>
<feature type="region of interest" description="Disordered" evidence="1">
    <location>
        <begin position="162"/>
        <end position="202"/>
    </location>
</feature>
<evidence type="ECO:0000256" key="1">
    <source>
        <dbReference type="SAM" id="MobiDB-lite"/>
    </source>
</evidence>
<evidence type="ECO:0000313" key="3">
    <source>
        <dbReference type="Proteomes" id="UP000594342"/>
    </source>
</evidence>
<dbReference type="EMBL" id="UPSH01000001">
    <property type="protein sequence ID" value="VBB17709.1"/>
    <property type="molecule type" value="Genomic_DNA"/>
</dbReference>
<dbReference type="Proteomes" id="UP000594342">
    <property type="component" value="Unassembled WGS sequence"/>
</dbReference>
<protein>
    <submittedName>
        <fullName evidence="2">Uncharacterized protein</fullName>
    </submittedName>
</protein>
<sequence length="214" mass="24402">MLHMAQPPSFQRVPVEVFGLDVDPDPHNSGLDSSDLAGQIDQTHKSAHDMKEPTFRFISDSDEKGEISFALELSESQLADYPDCIFTVMSKSQFAGASERTFIVGMTPNTLRNIQEFFENGAWPNPHLWENRDMFQIGGYAMTFDRGCDYLQLPNTFHIDPEEEEEDEEYEEDFPDPDDEPPFAFFSEEEDDDDFPDYGDYDDGFGYGGYSSGF</sequence>
<name>A0A5K0U6Y7_9VIRU</name>
<organism evidence="2 3">
    <name type="scientific">Yasminevirus sp. GU-2018</name>
    <dbReference type="NCBI Taxonomy" id="2420051"/>
    <lineage>
        <taxon>Viruses</taxon>
        <taxon>Varidnaviria</taxon>
        <taxon>Bamfordvirae</taxon>
        <taxon>Nucleocytoviricota</taxon>
        <taxon>Megaviricetes</taxon>
        <taxon>Imitervirales</taxon>
        <taxon>Mimiviridae</taxon>
        <taxon>Klosneuvirinae</taxon>
        <taxon>Yasminevirus</taxon>
        <taxon>Yasminevirus saudimassiliense</taxon>
    </lineage>
</organism>
<proteinExistence type="predicted"/>
<gene>
    <name evidence="2" type="ORF">YASMINEVIRUS_172</name>
</gene>